<proteinExistence type="predicted"/>
<evidence type="ECO:0000313" key="2">
    <source>
        <dbReference type="Proteomes" id="UP000034344"/>
    </source>
</evidence>
<protein>
    <submittedName>
        <fullName evidence="1">Uncharacterized protein</fullName>
    </submittedName>
</protein>
<dbReference type="Proteomes" id="UP000034344">
    <property type="component" value="Unassembled WGS sequence"/>
</dbReference>
<name>A0A0G0E4F7_9BACT</name>
<dbReference type="EMBL" id="LBRS01000004">
    <property type="protein sequence ID" value="KKQ01748.1"/>
    <property type="molecule type" value="Genomic_DNA"/>
</dbReference>
<sequence>MLVKSVITVFILLFAFAGPTEAKLLPRFKKAPGNSALKAASGLGISVKLRADRSGLVVNFSNLNKVSGVTYTLVYETNGKDEGVSGSLDQSAGNYVTRELLFGTCSSGVCRYHQGLSNMKLEIISQLPSGKQTLKRFRIRV</sequence>
<comment type="caution">
    <text evidence="1">The sequence shown here is derived from an EMBL/GenBank/DDBJ whole genome shotgun (WGS) entry which is preliminary data.</text>
</comment>
<evidence type="ECO:0000313" key="1">
    <source>
        <dbReference type="EMBL" id="KKQ01748.1"/>
    </source>
</evidence>
<dbReference type="AlphaFoldDB" id="A0A0G0E4F7"/>
<accession>A0A0G0E4F7</accession>
<organism evidence="1 2">
    <name type="scientific">Candidatus Roizmanbacteria bacterium GW2011_GWA2_36_23</name>
    <dbReference type="NCBI Taxonomy" id="1618480"/>
    <lineage>
        <taxon>Bacteria</taxon>
        <taxon>Candidatus Roizmaniibacteriota</taxon>
    </lineage>
</organism>
<reference evidence="1 2" key="1">
    <citation type="journal article" date="2015" name="Nature">
        <title>rRNA introns, odd ribosomes, and small enigmatic genomes across a large radiation of phyla.</title>
        <authorList>
            <person name="Brown C.T."/>
            <person name="Hug L.A."/>
            <person name="Thomas B.C."/>
            <person name="Sharon I."/>
            <person name="Castelle C.J."/>
            <person name="Singh A."/>
            <person name="Wilkins M.J."/>
            <person name="Williams K.H."/>
            <person name="Banfield J.F."/>
        </authorList>
    </citation>
    <scope>NUCLEOTIDE SEQUENCE [LARGE SCALE GENOMIC DNA]</scope>
</reference>
<gene>
    <name evidence="1" type="ORF">US11_C0004G0018</name>
</gene>